<dbReference type="Gramene" id="TRITD2Av1G020090.1">
    <property type="protein sequence ID" value="TRITD2Av1G020090.1"/>
    <property type="gene ID" value="TRITD2Av1G020090"/>
</dbReference>
<evidence type="ECO:0000313" key="3">
    <source>
        <dbReference type="Proteomes" id="UP000324705"/>
    </source>
</evidence>
<name>A0A9R1R2K1_TRITD</name>
<gene>
    <name evidence="2" type="ORF">TRITD_2Av1G020090</name>
</gene>
<evidence type="ECO:0000313" key="2">
    <source>
        <dbReference type="EMBL" id="VAH25927.1"/>
    </source>
</evidence>
<accession>A0A9R1R2K1</accession>
<organism evidence="2 3">
    <name type="scientific">Triticum turgidum subsp. durum</name>
    <name type="common">Durum wheat</name>
    <name type="synonym">Triticum durum</name>
    <dbReference type="NCBI Taxonomy" id="4567"/>
    <lineage>
        <taxon>Eukaryota</taxon>
        <taxon>Viridiplantae</taxon>
        <taxon>Streptophyta</taxon>
        <taxon>Embryophyta</taxon>
        <taxon>Tracheophyta</taxon>
        <taxon>Spermatophyta</taxon>
        <taxon>Magnoliopsida</taxon>
        <taxon>Liliopsida</taxon>
        <taxon>Poales</taxon>
        <taxon>Poaceae</taxon>
        <taxon>BOP clade</taxon>
        <taxon>Pooideae</taxon>
        <taxon>Triticodae</taxon>
        <taxon>Triticeae</taxon>
        <taxon>Triticinae</taxon>
        <taxon>Triticum</taxon>
    </lineage>
</organism>
<keyword evidence="3" id="KW-1185">Reference proteome</keyword>
<dbReference type="OMA" id="KMSECIT"/>
<protein>
    <recommendedName>
        <fullName evidence="1">PB1-like domain-containing protein</fullName>
    </recommendedName>
</protein>
<dbReference type="Proteomes" id="UP000324705">
    <property type="component" value="Chromosome 2A"/>
</dbReference>
<dbReference type="Pfam" id="PF26130">
    <property type="entry name" value="PB1-like"/>
    <property type="match status" value="1"/>
</dbReference>
<dbReference type="InterPro" id="IPR058594">
    <property type="entry name" value="PB1-like_dom_pln"/>
</dbReference>
<dbReference type="EMBL" id="LT934113">
    <property type="protein sequence ID" value="VAH25927.1"/>
    <property type="molecule type" value="Genomic_DNA"/>
</dbReference>
<evidence type="ECO:0000259" key="1">
    <source>
        <dbReference type="Pfam" id="PF26130"/>
    </source>
</evidence>
<feature type="domain" description="PB1-like" evidence="1">
    <location>
        <begin position="8"/>
        <end position="102"/>
    </location>
</feature>
<dbReference type="AlphaFoldDB" id="A0A9R1R2K1"/>
<reference evidence="2 3" key="1">
    <citation type="submission" date="2017-09" db="EMBL/GenBank/DDBJ databases">
        <authorList>
            <consortium name="International Durum Wheat Genome Sequencing Consortium (IDWGSC)"/>
            <person name="Milanesi L."/>
        </authorList>
    </citation>
    <scope>NUCLEOTIDE SEQUENCE [LARGE SCALE GENOMIC DNA]</scope>
    <source>
        <strain evidence="3">cv. Svevo</strain>
    </source>
</reference>
<proteinExistence type="predicted"/>
<sequence length="106" mass="11927">MDPCDILNVRYHFGGQFVWMGPNLDYVGGDEAMSQIERDKLSLPELKGFLGDHVPVKQSMKIYFLLPGRELVDGLFFLCDDAGCMKMSECITEGGIADVYVENTRK</sequence>